<dbReference type="Pfam" id="PF06283">
    <property type="entry name" value="ThuA"/>
    <property type="match status" value="1"/>
</dbReference>
<organism evidence="2">
    <name type="scientific">Streptomyces iranensis</name>
    <dbReference type="NCBI Taxonomy" id="576784"/>
    <lineage>
        <taxon>Bacteria</taxon>
        <taxon>Bacillati</taxon>
        <taxon>Actinomycetota</taxon>
        <taxon>Actinomycetes</taxon>
        <taxon>Kitasatosporales</taxon>
        <taxon>Streptomycetaceae</taxon>
        <taxon>Streptomyces</taxon>
        <taxon>Streptomyces violaceusniger group</taxon>
    </lineage>
</organism>
<dbReference type="SUPFAM" id="SSF52317">
    <property type="entry name" value="Class I glutamine amidotransferase-like"/>
    <property type="match status" value="1"/>
</dbReference>
<dbReference type="PANTHER" id="PTHR40469">
    <property type="entry name" value="SECRETED GLYCOSYL HYDROLASE"/>
    <property type="match status" value="1"/>
</dbReference>
<gene>
    <name evidence="3" type="ORF">J2Z30_009569</name>
    <name evidence="2" type="ORF">SIRAN177</name>
</gene>
<reference evidence="2" key="1">
    <citation type="submission" date="2014-05" db="EMBL/GenBank/DDBJ databases">
        <authorList>
            <person name="Horn Fabian"/>
        </authorList>
    </citation>
    <scope>NUCLEOTIDE SEQUENCE</scope>
</reference>
<keyword evidence="3" id="KW-0315">Glutamine amidotransferase</keyword>
<dbReference type="RefSeq" id="WP_052701079.1">
    <property type="nucleotide sequence ID" value="NZ_BAABDR010000070.1"/>
</dbReference>
<dbReference type="InterPro" id="IPR029010">
    <property type="entry name" value="ThuA-like"/>
</dbReference>
<dbReference type="InterPro" id="IPR029062">
    <property type="entry name" value="Class_I_gatase-like"/>
</dbReference>
<sequence>MNSIVILAGEGEYGSHRTMAAYADDVGAELPGAKVHYRVPDVLDDQPDFPASSFGDLGVLADADLLVIYTRFRILPDEQMVQLSDYVRRGGSVLGLRTATHAFHYPDDSPWARWNDGFGCDVLGSPWVSHHGHSSRTAVTRVPGEHPVLAGIPDRFTSRSWLYRVRPQPDCRPLLHGEPVDAENAPTPSPVAWVRERPQGRVFYTSLGHPDDFALEAFRGLLVNATRWCLG</sequence>
<evidence type="ECO:0000313" key="4">
    <source>
        <dbReference type="Proteomes" id="UP000756710"/>
    </source>
</evidence>
<name>A0A060ZI00_9ACTN</name>
<dbReference type="Gene3D" id="3.40.50.880">
    <property type="match status" value="1"/>
</dbReference>
<dbReference type="EMBL" id="LK022848">
    <property type="protein sequence ID" value="CDR01189.1"/>
    <property type="molecule type" value="Genomic_DNA"/>
</dbReference>
<evidence type="ECO:0000313" key="3">
    <source>
        <dbReference type="EMBL" id="MBP2068488.1"/>
    </source>
</evidence>
<dbReference type="Proteomes" id="UP000756710">
    <property type="component" value="Unassembled WGS sequence"/>
</dbReference>
<accession>A0A060ZI00</accession>
<reference evidence="3 4" key="2">
    <citation type="submission" date="2021-03" db="EMBL/GenBank/DDBJ databases">
        <title>Genomic Encyclopedia of Type Strains, Phase IV (KMG-IV): sequencing the most valuable type-strain genomes for metagenomic binning, comparative biology and taxonomic classification.</title>
        <authorList>
            <person name="Goeker M."/>
        </authorList>
    </citation>
    <scope>NUCLEOTIDE SEQUENCE [LARGE SCALE GENOMIC DNA]</scope>
    <source>
        <strain evidence="3 4">DSM 41954</strain>
    </source>
</reference>
<evidence type="ECO:0000259" key="1">
    <source>
        <dbReference type="Pfam" id="PF06283"/>
    </source>
</evidence>
<dbReference type="PANTHER" id="PTHR40469:SF2">
    <property type="entry name" value="GALACTOSE-BINDING DOMAIN-LIKE SUPERFAMILY PROTEIN"/>
    <property type="match status" value="1"/>
</dbReference>
<dbReference type="EMBL" id="JAGGLR010000043">
    <property type="protein sequence ID" value="MBP2068488.1"/>
    <property type="molecule type" value="Genomic_DNA"/>
</dbReference>
<dbReference type="AlphaFoldDB" id="A0A060ZI00"/>
<proteinExistence type="predicted"/>
<feature type="domain" description="ThuA-like" evidence="1">
    <location>
        <begin position="48"/>
        <end position="229"/>
    </location>
</feature>
<evidence type="ECO:0000313" key="2">
    <source>
        <dbReference type="EMBL" id="CDR01189.1"/>
    </source>
</evidence>
<dbReference type="GeneID" id="32466509"/>
<protein>
    <submittedName>
        <fullName evidence="3">Type 1 glutamine amidotransferase</fullName>
    </submittedName>
</protein>
<dbReference type="HOGENOM" id="CLU_068674_0_0_11"/>
<keyword evidence="4" id="KW-1185">Reference proteome</keyword>